<keyword evidence="1 5" id="KW-0378">Hydrolase</keyword>
<dbReference type="SUPFAM" id="SSF53474">
    <property type="entry name" value="alpha/beta-Hydrolases"/>
    <property type="match status" value="1"/>
</dbReference>
<dbReference type="EMBL" id="JAKMXF010000327">
    <property type="protein sequence ID" value="KAI6648676.1"/>
    <property type="molecule type" value="Genomic_DNA"/>
</dbReference>
<dbReference type="AlphaFoldDB" id="A0AAV7JIG0"/>
<organism evidence="5 6">
    <name type="scientific">Oopsacas minuta</name>
    <dbReference type="NCBI Taxonomy" id="111878"/>
    <lineage>
        <taxon>Eukaryota</taxon>
        <taxon>Metazoa</taxon>
        <taxon>Porifera</taxon>
        <taxon>Hexactinellida</taxon>
        <taxon>Hexasterophora</taxon>
        <taxon>Lyssacinosida</taxon>
        <taxon>Leucopsacidae</taxon>
        <taxon>Oopsacas</taxon>
    </lineage>
</organism>
<keyword evidence="6" id="KW-1185">Reference proteome</keyword>
<dbReference type="InterPro" id="IPR029058">
    <property type="entry name" value="AB_hydrolase_fold"/>
</dbReference>
<dbReference type="Proteomes" id="UP001165289">
    <property type="component" value="Unassembled WGS sequence"/>
</dbReference>
<dbReference type="Gene3D" id="3.40.50.1820">
    <property type="entry name" value="alpha/beta hydrolase"/>
    <property type="match status" value="1"/>
</dbReference>
<gene>
    <name evidence="5" type="ORF">LOD99_7903</name>
</gene>
<protein>
    <submittedName>
        <fullName evidence="5">Epoxide hydrolase 4</fullName>
    </submittedName>
</protein>
<evidence type="ECO:0000313" key="6">
    <source>
        <dbReference type="Proteomes" id="UP001165289"/>
    </source>
</evidence>
<evidence type="ECO:0000259" key="4">
    <source>
        <dbReference type="Pfam" id="PF00561"/>
    </source>
</evidence>
<name>A0AAV7JIG0_9METZ</name>
<evidence type="ECO:0000313" key="5">
    <source>
        <dbReference type="EMBL" id="KAI6648676.1"/>
    </source>
</evidence>
<accession>A0AAV7JIG0</accession>
<dbReference type="Pfam" id="PF00561">
    <property type="entry name" value="Abhydrolase_1"/>
    <property type="match status" value="1"/>
</dbReference>
<dbReference type="PRINTS" id="PR00111">
    <property type="entry name" value="ABHYDROLASE"/>
</dbReference>
<keyword evidence="3" id="KW-1133">Transmembrane helix</keyword>
<reference evidence="5 6" key="1">
    <citation type="journal article" date="2023" name="BMC Biol.">
        <title>The compact genome of the sponge Oopsacas minuta (Hexactinellida) is lacking key metazoan core genes.</title>
        <authorList>
            <person name="Santini S."/>
            <person name="Schenkelaars Q."/>
            <person name="Jourda C."/>
            <person name="Duchesne M."/>
            <person name="Belahbib H."/>
            <person name="Rocher C."/>
            <person name="Selva M."/>
            <person name="Riesgo A."/>
            <person name="Vervoort M."/>
            <person name="Leys S.P."/>
            <person name="Kodjabachian L."/>
            <person name="Le Bivic A."/>
            <person name="Borchiellini C."/>
            <person name="Claverie J.M."/>
            <person name="Renard E."/>
        </authorList>
    </citation>
    <scope>NUCLEOTIDE SEQUENCE [LARGE SCALE GENOMIC DNA]</scope>
    <source>
        <strain evidence="5">SPO-2</strain>
    </source>
</reference>
<dbReference type="PRINTS" id="PR00412">
    <property type="entry name" value="EPOXHYDRLASE"/>
</dbReference>
<dbReference type="InterPro" id="IPR000073">
    <property type="entry name" value="AB_hydrolase_1"/>
</dbReference>
<comment type="similarity">
    <text evidence="2">Belongs to the AB hydrolase superfamily. Epoxide hydrolase family.</text>
</comment>
<evidence type="ECO:0000256" key="2">
    <source>
        <dbReference type="ARBA" id="ARBA00038334"/>
    </source>
</evidence>
<keyword evidence="3" id="KW-0472">Membrane</keyword>
<dbReference type="PANTHER" id="PTHR43329">
    <property type="entry name" value="EPOXIDE HYDROLASE"/>
    <property type="match status" value="1"/>
</dbReference>
<evidence type="ECO:0000256" key="3">
    <source>
        <dbReference type="SAM" id="Phobius"/>
    </source>
</evidence>
<proteinExistence type="inferred from homology"/>
<dbReference type="InterPro" id="IPR000639">
    <property type="entry name" value="Epox_hydrolase-like"/>
</dbReference>
<dbReference type="GO" id="GO:0004301">
    <property type="term" value="F:epoxide hydrolase activity"/>
    <property type="evidence" value="ECO:0007669"/>
    <property type="project" value="UniProtKB-ARBA"/>
</dbReference>
<sequence length="346" mass="39778">MTISKILRLFIAISYSAVKTIYLLSYSFLYFLFHPSLWFRARLIYPSPPCLQDPAYGDHSFVTVNNNKLHCVSSGANNAPLLLLLHGFPEFWYSWRFQIIHFKLQYRVVAVDLKGYGESDKPPQQDQYGIDIISSEIIELVAALGYTSCVLIGHDWGGAVAWQAVFKRPDLFSKLIILSCPLGRVYFDAINRDIKTSFKPWYMLPFQIPWFAENWLSSNDYLILKTLLLNPKYGGMLNGDNMSFDDLQAFLYTFSQPAAFTCPLNYYRRIFKKPRPAVPSARNRIKVPTLVLFGDSDKFFSEECKFGYDKYVEQAVVQTIQGSHWLQQDSPGDVNKLIQDFLPGSK</sequence>
<keyword evidence="3" id="KW-0812">Transmembrane</keyword>
<feature type="transmembrane region" description="Helical" evidence="3">
    <location>
        <begin position="6"/>
        <end position="33"/>
    </location>
</feature>
<evidence type="ECO:0000256" key="1">
    <source>
        <dbReference type="ARBA" id="ARBA00022801"/>
    </source>
</evidence>
<feature type="domain" description="AB hydrolase-1" evidence="4">
    <location>
        <begin position="80"/>
        <end position="190"/>
    </location>
</feature>
<comment type="caution">
    <text evidence="5">The sequence shown here is derived from an EMBL/GenBank/DDBJ whole genome shotgun (WGS) entry which is preliminary data.</text>
</comment>